<feature type="coiled-coil region" evidence="1">
    <location>
        <begin position="56"/>
        <end position="125"/>
    </location>
</feature>
<evidence type="ECO:0000256" key="2">
    <source>
        <dbReference type="SAM" id="MobiDB-lite"/>
    </source>
</evidence>
<evidence type="ECO:0000256" key="1">
    <source>
        <dbReference type="SAM" id="Coils"/>
    </source>
</evidence>
<protein>
    <submittedName>
        <fullName evidence="3">Uncharacterized protein</fullName>
    </submittedName>
</protein>
<dbReference type="OrthoDB" id="6194927at2759"/>
<organism evidence="3 4">
    <name type="scientific">Mytilus coruscus</name>
    <name type="common">Sea mussel</name>
    <dbReference type="NCBI Taxonomy" id="42192"/>
    <lineage>
        <taxon>Eukaryota</taxon>
        <taxon>Metazoa</taxon>
        <taxon>Spiralia</taxon>
        <taxon>Lophotrochozoa</taxon>
        <taxon>Mollusca</taxon>
        <taxon>Bivalvia</taxon>
        <taxon>Autobranchia</taxon>
        <taxon>Pteriomorphia</taxon>
        <taxon>Mytilida</taxon>
        <taxon>Mytiloidea</taxon>
        <taxon>Mytilidae</taxon>
        <taxon>Mytilinae</taxon>
        <taxon>Mytilus</taxon>
    </lineage>
</organism>
<evidence type="ECO:0000313" key="3">
    <source>
        <dbReference type="EMBL" id="CAC5382257.1"/>
    </source>
</evidence>
<dbReference type="Proteomes" id="UP000507470">
    <property type="component" value="Unassembled WGS sequence"/>
</dbReference>
<reference evidence="3 4" key="1">
    <citation type="submission" date="2020-06" db="EMBL/GenBank/DDBJ databases">
        <authorList>
            <person name="Li R."/>
            <person name="Bekaert M."/>
        </authorList>
    </citation>
    <scope>NUCLEOTIDE SEQUENCE [LARGE SCALE GENOMIC DNA]</scope>
    <source>
        <strain evidence="4">wild</strain>
    </source>
</reference>
<evidence type="ECO:0000313" key="4">
    <source>
        <dbReference type="Proteomes" id="UP000507470"/>
    </source>
</evidence>
<feature type="compositionally biased region" description="Basic and acidic residues" evidence="2">
    <location>
        <begin position="40"/>
        <end position="56"/>
    </location>
</feature>
<proteinExistence type="predicted"/>
<keyword evidence="4" id="KW-1185">Reference proteome</keyword>
<keyword evidence="1" id="KW-0175">Coiled coil</keyword>
<feature type="region of interest" description="Disordered" evidence="2">
    <location>
        <begin position="29"/>
        <end position="56"/>
    </location>
</feature>
<sequence length="321" mass="37290">MCLGCEATQCQDSENLHLNNETLVKKVTSPRPTPVCVDKSISDKSKETQDKENENSVLKQKELRQLEIKLKKKEESLKLKELSVNEKLKEKTKLIEYLHQLEARNTELEQTIKTMNRKIIILEENQNNSSLRNEKSESGNLNSHRDNSDDLLVQVRNKVTKFIVGRIENELDKLTDNLCGNNDKSKDTQNLLNQQNVNGNLENQYSQHNWGYQNYYQQYPYYYDHQNLYYTDSYVNENEGYSDSSQDNNQTVSHANLIDVLALNNQLKTNCTLTSGSQSSQPINYLGQNLYFQSKKIANPIYENDFLWKTSLSVQPTKWTK</sequence>
<accession>A0A6J8BJ62</accession>
<dbReference type="EMBL" id="CACVKT020003176">
    <property type="protein sequence ID" value="CAC5382257.1"/>
    <property type="molecule type" value="Genomic_DNA"/>
</dbReference>
<dbReference type="AlphaFoldDB" id="A0A6J8BJ62"/>
<name>A0A6J8BJ62_MYTCO</name>
<gene>
    <name evidence="3" type="ORF">MCOR_18103</name>
</gene>